<dbReference type="GO" id="GO:0007131">
    <property type="term" value="P:reciprocal meiotic recombination"/>
    <property type="evidence" value="ECO:0007669"/>
    <property type="project" value="TreeGrafter"/>
</dbReference>
<accession>A0A078A9L6</accession>
<dbReference type="OrthoDB" id="294998at2759"/>
<dbReference type="GO" id="GO:0005634">
    <property type="term" value="C:nucleus"/>
    <property type="evidence" value="ECO:0007669"/>
    <property type="project" value="TreeGrafter"/>
</dbReference>
<dbReference type="Proteomes" id="UP000039865">
    <property type="component" value="Unassembled WGS sequence"/>
</dbReference>
<keyword evidence="1" id="KW-0812">Transmembrane</keyword>
<keyword evidence="3" id="KW-1185">Reference proteome</keyword>
<evidence type="ECO:0000313" key="3">
    <source>
        <dbReference type="Proteomes" id="UP000039865"/>
    </source>
</evidence>
<keyword evidence="1" id="KW-1133">Transmembrane helix</keyword>
<dbReference type="AlphaFoldDB" id="A0A078A9L6"/>
<dbReference type="PANTHER" id="PTHR31398">
    <property type="entry name" value="MEIOTIC NUCLEAR DIVISION PROTEIN 1 HOMOLOG"/>
    <property type="match status" value="1"/>
</dbReference>
<dbReference type="InParanoid" id="A0A078A9L6"/>
<feature type="transmembrane region" description="Helical" evidence="1">
    <location>
        <begin position="42"/>
        <end position="60"/>
    </location>
</feature>
<dbReference type="EMBL" id="CCKQ01007576">
    <property type="protein sequence ID" value="CDW78965.1"/>
    <property type="molecule type" value="Genomic_DNA"/>
</dbReference>
<keyword evidence="1" id="KW-0472">Membrane</keyword>
<sequence length="469" mass="54264">MTTVEGGPKLLKKFRKFLKSQDAFGHKISLNYQNQPTFRSSVGGFMTIALRLLLLGYFLSNLVTVINRSQSAIVNSIYKKDLSFDDTSFNLTKNVFDMALFISYFGTDDGVQENIHTYFTANFYQIYFEDNPYTWGTGNDWVYMPIGLEICKEGRFLGENKTAKLINITGNYLCPEENFNLKLSGVNTADSWLTSNLFGNEFVYYTGRLEYTQIGTRELDAGWSLFSVEIDMDEGYVKTGRTVMTILDAFSIVGGLMGITFAFFQYFMEAIQEKLFMSSIISKIFYQTNPVDQEEGVHQLNSIGKMPQKQYIQNKLYQKARNTIENEFDIVRVIKTVRKVDLIFKTMFSKYQSFFIPILRNNVLSKNDIKLRDADFNIKEIQEIKKIDDNKLKIFISSLIMQSEKSKIDKRILKNLSDEYRQNISNKKLDLEKNKVGAQLKKNFLGNLASKLDTNLSLKKYNKEDEWSF</sequence>
<dbReference type="PANTHER" id="PTHR31398:SF0">
    <property type="entry name" value="MEIOTIC NUCLEAR DIVISION PROTEIN 1 HOMOLOG"/>
    <property type="match status" value="1"/>
</dbReference>
<gene>
    <name evidence="2" type="primary">Contig19593.g20775</name>
    <name evidence="2" type="ORF">STYLEM_7950</name>
</gene>
<feature type="transmembrane region" description="Helical" evidence="1">
    <location>
        <begin position="246"/>
        <end position="268"/>
    </location>
</feature>
<reference evidence="2 3" key="1">
    <citation type="submission" date="2014-06" db="EMBL/GenBank/DDBJ databases">
        <authorList>
            <person name="Swart Estienne"/>
        </authorList>
    </citation>
    <scope>NUCLEOTIDE SEQUENCE [LARGE SCALE GENOMIC DNA]</scope>
    <source>
        <strain evidence="2 3">130c</strain>
    </source>
</reference>
<evidence type="ECO:0000256" key="1">
    <source>
        <dbReference type="SAM" id="Phobius"/>
    </source>
</evidence>
<proteinExistence type="predicted"/>
<protein>
    <submittedName>
        <fullName evidence="2">Uncharacterized protein</fullName>
    </submittedName>
</protein>
<organism evidence="2 3">
    <name type="scientific">Stylonychia lemnae</name>
    <name type="common">Ciliate</name>
    <dbReference type="NCBI Taxonomy" id="5949"/>
    <lineage>
        <taxon>Eukaryota</taxon>
        <taxon>Sar</taxon>
        <taxon>Alveolata</taxon>
        <taxon>Ciliophora</taxon>
        <taxon>Intramacronucleata</taxon>
        <taxon>Spirotrichea</taxon>
        <taxon>Stichotrichia</taxon>
        <taxon>Sporadotrichida</taxon>
        <taxon>Oxytrichidae</taxon>
        <taxon>Stylonychinae</taxon>
        <taxon>Stylonychia</taxon>
    </lineage>
</organism>
<evidence type="ECO:0000313" key="2">
    <source>
        <dbReference type="EMBL" id="CDW78965.1"/>
    </source>
</evidence>
<name>A0A078A9L6_STYLE</name>